<dbReference type="Gene3D" id="3.80.10.10">
    <property type="entry name" value="Ribonuclease Inhibitor"/>
    <property type="match status" value="1"/>
</dbReference>
<dbReference type="PROSITE" id="PS51257">
    <property type="entry name" value="PROKAR_LIPOPROTEIN"/>
    <property type="match status" value="1"/>
</dbReference>
<dbReference type="InterPro" id="IPR052574">
    <property type="entry name" value="CDIRP"/>
</dbReference>
<evidence type="ECO:0000256" key="2">
    <source>
        <dbReference type="ARBA" id="ARBA00022737"/>
    </source>
</evidence>
<dbReference type="SUPFAM" id="SSF52058">
    <property type="entry name" value="L domain-like"/>
    <property type="match status" value="1"/>
</dbReference>
<sequence length="300" mass="33749">MTKLKLNTSILIIFFLALYSCSNDDLEPTNDLYIHIPDNNFEGKLIEQGIDTDGLINEKMLRKDAEKATYLDLNVATEFERIDDLSGIEGFVNLKFLSSANQNIESVDLSKNVSLDTLYLLGNSISSIDLSHNRNLIFIDIQSNNLNSIDGLANLDYLKDLDLSWNNFEEFSIHNESLEILHFSHNNLVSLDTDGAINLEHIFMPSNQLESVDFSTNSSLETLLISGNNIENIGLENNVKLTHLYITSNSLTYLDVSNNMMLEDLRVFDNPELSCIKIGTVQNIPMVSKSDSHELNSDCD</sequence>
<dbReference type="InterPro" id="IPR001611">
    <property type="entry name" value="Leu-rich_rpt"/>
</dbReference>
<keyword evidence="1" id="KW-0433">Leucine-rich repeat</keyword>
<reference evidence="3 4" key="1">
    <citation type="submission" date="2023-09" db="EMBL/GenBank/DDBJ databases">
        <authorList>
            <person name="Rey-Velasco X."/>
        </authorList>
    </citation>
    <scope>NUCLEOTIDE SEQUENCE [LARGE SCALE GENOMIC DNA]</scope>
    <source>
        <strain evidence="3 4">P050</strain>
    </source>
</reference>
<evidence type="ECO:0000256" key="1">
    <source>
        <dbReference type="ARBA" id="ARBA00022614"/>
    </source>
</evidence>
<evidence type="ECO:0000313" key="3">
    <source>
        <dbReference type="EMBL" id="MDT0551613.1"/>
    </source>
</evidence>
<evidence type="ECO:0008006" key="5">
    <source>
        <dbReference type="Google" id="ProtNLM"/>
    </source>
</evidence>
<protein>
    <recommendedName>
        <fullName evidence="5">Leucine-rich repeat domain-containing protein</fullName>
    </recommendedName>
</protein>
<dbReference type="InterPro" id="IPR032675">
    <property type="entry name" value="LRR_dom_sf"/>
</dbReference>
<dbReference type="Pfam" id="PF13516">
    <property type="entry name" value="LRR_6"/>
    <property type="match status" value="1"/>
</dbReference>
<proteinExistence type="predicted"/>
<dbReference type="PROSITE" id="PS51450">
    <property type="entry name" value="LRR"/>
    <property type="match status" value="2"/>
</dbReference>
<name>A0ABU2Y0E7_9FLAO</name>
<evidence type="ECO:0000313" key="4">
    <source>
        <dbReference type="Proteomes" id="UP001252186"/>
    </source>
</evidence>
<dbReference type="EMBL" id="JAVRHV010000001">
    <property type="protein sequence ID" value="MDT0551613.1"/>
    <property type="molecule type" value="Genomic_DNA"/>
</dbReference>
<organism evidence="3 4">
    <name type="scientific">Urechidicola vernalis</name>
    <dbReference type="NCBI Taxonomy" id="3075600"/>
    <lineage>
        <taxon>Bacteria</taxon>
        <taxon>Pseudomonadati</taxon>
        <taxon>Bacteroidota</taxon>
        <taxon>Flavobacteriia</taxon>
        <taxon>Flavobacteriales</taxon>
        <taxon>Flavobacteriaceae</taxon>
        <taxon>Urechidicola</taxon>
    </lineage>
</organism>
<dbReference type="RefSeq" id="WP_311591381.1">
    <property type="nucleotide sequence ID" value="NZ_JAVRHV010000001.1"/>
</dbReference>
<dbReference type="Proteomes" id="UP001252186">
    <property type="component" value="Unassembled WGS sequence"/>
</dbReference>
<dbReference type="PANTHER" id="PTHR47566">
    <property type="match status" value="1"/>
</dbReference>
<comment type="caution">
    <text evidence="3">The sequence shown here is derived from an EMBL/GenBank/DDBJ whole genome shotgun (WGS) entry which is preliminary data.</text>
</comment>
<keyword evidence="4" id="KW-1185">Reference proteome</keyword>
<keyword evidence="2" id="KW-0677">Repeat</keyword>
<accession>A0ABU2Y0E7</accession>
<gene>
    <name evidence="3" type="ORF">RM519_00005</name>
</gene>
<dbReference type="PANTHER" id="PTHR47566:SF1">
    <property type="entry name" value="PROTEIN NUD1"/>
    <property type="match status" value="1"/>
</dbReference>